<dbReference type="PANTHER" id="PTHR34069:SF2">
    <property type="entry name" value="BETA-KETOACYL-[ACYL-CARRIER-PROTEIN] SYNTHASE III"/>
    <property type="match status" value="1"/>
</dbReference>
<dbReference type="EC" id="2.3.1.180" evidence="10"/>
<evidence type="ECO:0000256" key="8">
    <source>
        <dbReference type="ARBA" id="ARBA00023268"/>
    </source>
</evidence>
<protein>
    <recommendedName>
        <fullName evidence="10">Beta-ketoacyl-[acyl-carrier-protein] synthase III</fullName>
        <shortName evidence="10">Beta-ketoacyl-ACP synthase III</shortName>
        <shortName evidence="10">KAS III</shortName>
        <ecNumber evidence="10">2.3.1.180</ecNumber>
    </recommendedName>
    <alternativeName>
        <fullName evidence="10">3-oxoacyl-[acyl-carrier-protein] synthase 3</fullName>
    </alternativeName>
    <alternativeName>
        <fullName evidence="10">3-oxoacyl-[acyl-carrier-protein] synthase III</fullName>
    </alternativeName>
</protein>
<feature type="domain" description="Beta-ketoacyl-[acyl-carrier-protein] synthase III C-terminal" evidence="12">
    <location>
        <begin position="247"/>
        <end position="333"/>
    </location>
</feature>
<feature type="region of interest" description="ACP-binding" evidence="10">
    <location>
        <begin position="262"/>
        <end position="266"/>
    </location>
</feature>
<keyword evidence="5 10" id="KW-0276">Fatty acid metabolism</keyword>
<dbReference type="GO" id="GO:0005737">
    <property type="term" value="C:cytoplasm"/>
    <property type="evidence" value="ECO:0007669"/>
    <property type="project" value="UniProtKB-SubCell"/>
</dbReference>
<dbReference type="EMBL" id="JACNJH010000135">
    <property type="protein sequence ID" value="MBC8361533.1"/>
    <property type="molecule type" value="Genomic_DNA"/>
</dbReference>
<feature type="active site" evidence="10">
    <location>
        <position position="291"/>
    </location>
</feature>
<proteinExistence type="inferred from homology"/>
<name>A0A8J6NX00_9BACT</name>
<dbReference type="InterPro" id="IPR004655">
    <property type="entry name" value="FabH"/>
</dbReference>
<evidence type="ECO:0000256" key="5">
    <source>
        <dbReference type="ARBA" id="ARBA00022832"/>
    </source>
</evidence>
<reference evidence="14 15" key="1">
    <citation type="submission" date="2020-08" db="EMBL/GenBank/DDBJ databases">
        <title>Bridging the membrane lipid divide: bacteria of the FCB group superphylum have the potential to synthesize archaeal ether lipids.</title>
        <authorList>
            <person name="Villanueva L."/>
            <person name="Von Meijenfeldt F.A.B."/>
            <person name="Westbye A.B."/>
            <person name="Yadav S."/>
            <person name="Hopmans E.C."/>
            <person name="Dutilh B.E."/>
            <person name="Sinninghe Damste J.S."/>
        </authorList>
    </citation>
    <scope>NUCLEOTIDE SEQUENCE [LARGE SCALE GENOMIC DNA]</scope>
    <source>
        <strain evidence="14">NIOZ-UU30</strain>
    </source>
</reference>
<dbReference type="UniPathway" id="UPA00094"/>
<dbReference type="Pfam" id="PF08541">
    <property type="entry name" value="ACP_syn_III_C"/>
    <property type="match status" value="1"/>
</dbReference>
<dbReference type="Pfam" id="PF08545">
    <property type="entry name" value="ACP_syn_III"/>
    <property type="match status" value="1"/>
</dbReference>
<dbReference type="InterPro" id="IPR016039">
    <property type="entry name" value="Thiolase-like"/>
</dbReference>
<dbReference type="GO" id="GO:0044550">
    <property type="term" value="P:secondary metabolite biosynthetic process"/>
    <property type="evidence" value="ECO:0007669"/>
    <property type="project" value="TreeGrafter"/>
</dbReference>
<keyword evidence="3 10" id="KW-0444">Lipid biosynthesis</keyword>
<keyword evidence="11" id="KW-0472">Membrane</keyword>
<evidence type="ECO:0000256" key="11">
    <source>
        <dbReference type="SAM" id="Phobius"/>
    </source>
</evidence>
<dbReference type="CDD" id="cd00830">
    <property type="entry name" value="KAS_III"/>
    <property type="match status" value="1"/>
</dbReference>
<evidence type="ECO:0000256" key="9">
    <source>
        <dbReference type="ARBA" id="ARBA00023315"/>
    </source>
</evidence>
<feature type="domain" description="Beta-ketoacyl-[acyl-carrier-protein] synthase III N-terminal" evidence="13">
    <location>
        <begin position="109"/>
        <end position="191"/>
    </location>
</feature>
<keyword evidence="2 10" id="KW-0963">Cytoplasm</keyword>
<dbReference type="HAMAP" id="MF_01815">
    <property type="entry name" value="FabH"/>
    <property type="match status" value="1"/>
</dbReference>
<dbReference type="GO" id="GO:0006633">
    <property type="term" value="P:fatty acid biosynthetic process"/>
    <property type="evidence" value="ECO:0007669"/>
    <property type="project" value="UniProtKB-UniRule"/>
</dbReference>
<evidence type="ECO:0000256" key="1">
    <source>
        <dbReference type="ARBA" id="ARBA00008642"/>
    </source>
</evidence>
<keyword evidence="11" id="KW-1133">Transmembrane helix</keyword>
<comment type="function">
    <text evidence="10">Catalyzes the condensation reaction of fatty acid synthesis by the addition to an acyl acceptor of two carbons from malonyl-ACP. Catalyzes the first condensation reaction which initiates fatty acid synthesis and may therefore play a role in governing the total rate of fatty acid production. Possesses both acetoacetyl-ACP synthase and acetyl transacylase activities. Its substrate specificity determines the biosynthesis of branched-chain and/or straight-chain of fatty acids.</text>
</comment>
<keyword evidence="8 10" id="KW-0511">Multifunctional enzyme</keyword>
<feature type="transmembrane region" description="Helical" evidence="11">
    <location>
        <begin position="316"/>
        <end position="334"/>
    </location>
</feature>
<dbReference type="GO" id="GO:0004315">
    <property type="term" value="F:3-oxoacyl-[acyl-carrier-protein] synthase activity"/>
    <property type="evidence" value="ECO:0007669"/>
    <property type="project" value="InterPro"/>
</dbReference>
<evidence type="ECO:0000313" key="14">
    <source>
        <dbReference type="EMBL" id="MBC8361533.1"/>
    </source>
</evidence>
<dbReference type="Proteomes" id="UP000603434">
    <property type="component" value="Unassembled WGS sequence"/>
</dbReference>
<accession>A0A8J6NX00</accession>
<gene>
    <name evidence="10" type="primary">fabH</name>
    <name evidence="14" type="ORF">H8E23_09060</name>
</gene>
<dbReference type="GO" id="GO:0033818">
    <property type="term" value="F:beta-ketoacyl-acyl-carrier-protein synthase III activity"/>
    <property type="evidence" value="ECO:0007669"/>
    <property type="project" value="UniProtKB-UniRule"/>
</dbReference>
<evidence type="ECO:0000256" key="6">
    <source>
        <dbReference type="ARBA" id="ARBA00023098"/>
    </source>
</evidence>
<comment type="subcellular location">
    <subcellularLocation>
        <location evidence="10">Cytoplasm</location>
    </subcellularLocation>
</comment>
<keyword evidence="9 10" id="KW-0012">Acyltransferase</keyword>
<keyword evidence="6 10" id="KW-0443">Lipid metabolism</keyword>
<dbReference type="PANTHER" id="PTHR34069">
    <property type="entry name" value="3-OXOACYL-[ACYL-CARRIER-PROTEIN] SYNTHASE 3"/>
    <property type="match status" value="1"/>
</dbReference>
<comment type="pathway">
    <text evidence="10">Lipid metabolism; fatty acid biosynthesis.</text>
</comment>
<comment type="subunit">
    <text evidence="10">Homodimer.</text>
</comment>
<comment type="similarity">
    <text evidence="1 10">Belongs to the thiolase-like superfamily. FabH family.</text>
</comment>
<comment type="catalytic activity">
    <reaction evidence="10">
        <text>malonyl-[ACP] + acetyl-CoA + H(+) = 3-oxobutanoyl-[ACP] + CO2 + CoA</text>
        <dbReference type="Rhea" id="RHEA:12080"/>
        <dbReference type="Rhea" id="RHEA-COMP:9623"/>
        <dbReference type="Rhea" id="RHEA-COMP:9625"/>
        <dbReference type="ChEBI" id="CHEBI:15378"/>
        <dbReference type="ChEBI" id="CHEBI:16526"/>
        <dbReference type="ChEBI" id="CHEBI:57287"/>
        <dbReference type="ChEBI" id="CHEBI:57288"/>
        <dbReference type="ChEBI" id="CHEBI:78449"/>
        <dbReference type="ChEBI" id="CHEBI:78450"/>
        <dbReference type="EC" id="2.3.1.180"/>
    </reaction>
</comment>
<comment type="domain">
    <text evidence="10">The last Arg residue of the ACP-binding site is essential for the weak association between ACP/AcpP and FabH.</text>
</comment>
<dbReference type="InterPro" id="IPR013751">
    <property type="entry name" value="ACP_syn_III_N"/>
</dbReference>
<evidence type="ECO:0000256" key="4">
    <source>
        <dbReference type="ARBA" id="ARBA00022679"/>
    </source>
</evidence>
<dbReference type="Gene3D" id="3.40.47.10">
    <property type="match status" value="1"/>
</dbReference>
<feature type="active site" evidence="10">
    <location>
        <position position="261"/>
    </location>
</feature>
<keyword evidence="4 10" id="KW-0808">Transferase</keyword>
<evidence type="ECO:0000313" key="15">
    <source>
        <dbReference type="Proteomes" id="UP000603434"/>
    </source>
</evidence>
<evidence type="ECO:0000259" key="12">
    <source>
        <dbReference type="Pfam" id="PF08541"/>
    </source>
</evidence>
<evidence type="ECO:0000256" key="7">
    <source>
        <dbReference type="ARBA" id="ARBA00023160"/>
    </source>
</evidence>
<keyword evidence="11" id="KW-0812">Transmembrane</keyword>
<dbReference type="InterPro" id="IPR013747">
    <property type="entry name" value="ACP_syn_III_C"/>
</dbReference>
<feature type="active site" evidence="10">
    <location>
        <position position="115"/>
    </location>
</feature>
<dbReference type="AlphaFoldDB" id="A0A8J6NX00"/>
<organism evidence="14 15">
    <name type="scientific">Candidatus Desulfatibia profunda</name>
    <dbReference type="NCBI Taxonomy" id="2841695"/>
    <lineage>
        <taxon>Bacteria</taxon>
        <taxon>Pseudomonadati</taxon>
        <taxon>Thermodesulfobacteriota</taxon>
        <taxon>Desulfobacteria</taxon>
        <taxon>Desulfobacterales</taxon>
        <taxon>Desulfobacterales incertae sedis</taxon>
        <taxon>Candidatus Desulfatibia</taxon>
    </lineage>
</organism>
<sequence length="336" mass="36655">MKKSIIKSTGRFLPPRVVTNHDLEQWMDTSDEWIRQRTGIEKRHWIPEAGGVGSSDLGLEAAKIALERAGWQPEDIDLIIFGTLSPDIFFPGSGCLLQHKLGLETTPALDIRQQCTGFLYGLATADAFIRSGYFNRILFVGAEVHSTGLDISTRGRDVAVIFGDGAGAVCLEGVETDEAVGIVAARLHSQGEFADILTVEVPSHKLNPSINAEMIKEGRHYPFMDGRAVFKTAVRRLPQVAEATTKAAGLSIDDIDLFIPHQANLRINQAFAKAMSLPEEKVFHNIQQYGNTTAASIPIALDEAIEKNIIGRGSTVMFLALGAGLTWGAVIYRFPK</sequence>
<evidence type="ECO:0000256" key="2">
    <source>
        <dbReference type="ARBA" id="ARBA00022490"/>
    </source>
</evidence>
<dbReference type="SUPFAM" id="SSF53901">
    <property type="entry name" value="Thiolase-like"/>
    <property type="match status" value="1"/>
</dbReference>
<evidence type="ECO:0000256" key="3">
    <source>
        <dbReference type="ARBA" id="ARBA00022516"/>
    </source>
</evidence>
<keyword evidence="7 10" id="KW-0275">Fatty acid biosynthesis</keyword>
<dbReference type="NCBIfam" id="TIGR00747">
    <property type="entry name" value="fabH"/>
    <property type="match status" value="1"/>
</dbReference>
<evidence type="ECO:0000256" key="10">
    <source>
        <dbReference type="HAMAP-Rule" id="MF_01815"/>
    </source>
</evidence>
<comment type="caution">
    <text evidence="14">The sequence shown here is derived from an EMBL/GenBank/DDBJ whole genome shotgun (WGS) entry which is preliminary data.</text>
</comment>
<evidence type="ECO:0000259" key="13">
    <source>
        <dbReference type="Pfam" id="PF08545"/>
    </source>
</evidence>
<dbReference type="NCBIfam" id="NF006829">
    <property type="entry name" value="PRK09352.1"/>
    <property type="match status" value="1"/>
</dbReference>